<dbReference type="Gene3D" id="3.40.50.2000">
    <property type="entry name" value="Glycogen Phosphorylase B"/>
    <property type="match status" value="1"/>
</dbReference>
<dbReference type="SUPFAM" id="SSF53756">
    <property type="entry name" value="UDP-Glycosyltransferase/glycogen phosphorylase"/>
    <property type="match status" value="1"/>
</dbReference>
<reference evidence="1 2" key="1">
    <citation type="submission" date="2023-12" db="EMBL/GenBank/DDBJ databases">
        <title>A high-quality genome assembly for Dillenia turbinata (Dilleniales).</title>
        <authorList>
            <person name="Chanderbali A."/>
        </authorList>
    </citation>
    <scope>NUCLEOTIDE SEQUENCE [LARGE SCALE GENOMIC DNA]</scope>
    <source>
        <strain evidence="1">LSX21</strain>
        <tissue evidence="1">Leaf</tissue>
    </source>
</reference>
<sequence>FNHKRVIKALKEEDKIEGKINLVPISDELEPWQDRNELGHDKVTCVLANQSMEWAIEVAAKMGIKRAAFWPASAALLVCGFCIPKLIGG</sequence>
<name>A0AAN8V5X4_9MAGN</name>
<protein>
    <submittedName>
        <fullName evidence="1">Uncharacterized protein</fullName>
    </submittedName>
</protein>
<evidence type="ECO:0000313" key="2">
    <source>
        <dbReference type="Proteomes" id="UP001370490"/>
    </source>
</evidence>
<dbReference type="Proteomes" id="UP001370490">
    <property type="component" value="Unassembled WGS sequence"/>
</dbReference>
<gene>
    <name evidence="1" type="ORF">RJ641_006696</name>
</gene>
<feature type="non-terminal residue" evidence="1">
    <location>
        <position position="1"/>
    </location>
</feature>
<accession>A0AAN8V5X4</accession>
<proteinExistence type="predicted"/>
<dbReference type="EMBL" id="JBAMMX010000014">
    <property type="protein sequence ID" value="KAK6928105.1"/>
    <property type="molecule type" value="Genomic_DNA"/>
</dbReference>
<evidence type="ECO:0000313" key="1">
    <source>
        <dbReference type="EMBL" id="KAK6928105.1"/>
    </source>
</evidence>
<organism evidence="1 2">
    <name type="scientific">Dillenia turbinata</name>
    <dbReference type="NCBI Taxonomy" id="194707"/>
    <lineage>
        <taxon>Eukaryota</taxon>
        <taxon>Viridiplantae</taxon>
        <taxon>Streptophyta</taxon>
        <taxon>Embryophyta</taxon>
        <taxon>Tracheophyta</taxon>
        <taxon>Spermatophyta</taxon>
        <taxon>Magnoliopsida</taxon>
        <taxon>eudicotyledons</taxon>
        <taxon>Gunneridae</taxon>
        <taxon>Pentapetalae</taxon>
        <taxon>Dilleniales</taxon>
        <taxon>Dilleniaceae</taxon>
        <taxon>Dillenia</taxon>
    </lineage>
</organism>
<keyword evidence="2" id="KW-1185">Reference proteome</keyword>
<comment type="caution">
    <text evidence="1">The sequence shown here is derived from an EMBL/GenBank/DDBJ whole genome shotgun (WGS) entry which is preliminary data.</text>
</comment>
<dbReference type="AlphaFoldDB" id="A0AAN8V5X4"/>